<dbReference type="InterPro" id="IPR045861">
    <property type="entry name" value="CorA_cytoplasmic_dom"/>
</dbReference>
<dbReference type="GO" id="GO:0005886">
    <property type="term" value="C:plasma membrane"/>
    <property type="evidence" value="ECO:0007669"/>
    <property type="project" value="UniProtKB-SubCell"/>
</dbReference>
<proteinExistence type="inferred from homology"/>
<evidence type="ECO:0000256" key="5">
    <source>
        <dbReference type="ARBA" id="ARBA00022692"/>
    </source>
</evidence>
<comment type="subcellular location">
    <subcellularLocation>
        <location evidence="1">Cell membrane</location>
        <topology evidence="1">Multi-pass membrane protein</topology>
    </subcellularLocation>
</comment>
<dbReference type="GO" id="GO:0000287">
    <property type="term" value="F:magnesium ion binding"/>
    <property type="evidence" value="ECO:0007669"/>
    <property type="project" value="TreeGrafter"/>
</dbReference>
<dbReference type="KEGG" id="pprt:ET464_11355"/>
<accession>A0A4P6EXE8</accession>
<evidence type="ECO:0000313" key="10">
    <source>
        <dbReference type="EMBL" id="QAY66903.1"/>
    </source>
</evidence>
<dbReference type="InterPro" id="IPR045863">
    <property type="entry name" value="CorA_TM1_TM2"/>
</dbReference>
<feature type="transmembrane region" description="Helical" evidence="9">
    <location>
        <begin position="275"/>
        <end position="293"/>
    </location>
</feature>
<comment type="similarity">
    <text evidence="2">Belongs to the CorA metal ion transporter (MIT) (TC 1.A.35) family.</text>
</comment>
<keyword evidence="5 9" id="KW-0812">Transmembrane</keyword>
<sequence>MIHRVLQFGAGWEWHMLQPQLHIDLNGPLPKRTSREPAAASTVSDLLEQRREQFEAMNAVKQLLPECAGWLDTCLGNTSNRITTARTPGIGPHVYGTVIFQISEEQDDLQPLHFWASEKQLVTVQTDLRLGIRMQGDEEKMSLEQSLSAPEALMAIFSAILQPFQDGLDGFEQRLGDLERSMRYRNRTSLIDIIFDRRYELLHWSHLFIPIREIHSAVKEAFMEQITGTEGYRRMTAKLDRIDLLLKHYTIEMDTLIAMDDAISSFRGNDIMKTLTIFTAIFTPATVVGALWGENFDFLPWTHERWGFAVSTAIVLLITIAIYFWLWRKGWTGDILYGKRRQAFRISAAAKRSRRRAVQVSAPDEPSAAISSETLDLPLSRSKRK</sequence>
<keyword evidence="3" id="KW-0813">Transport</keyword>
<dbReference type="Pfam" id="PF01544">
    <property type="entry name" value="CorA"/>
    <property type="match status" value="1"/>
</dbReference>
<dbReference type="InterPro" id="IPR002523">
    <property type="entry name" value="MgTranspt_CorA/ZnTranspt_ZntB"/>
</dbReference>
<gene>
    <name evidence="10" type="ORF">ET464_11355</name>
</gene>
<dbReference type="GO" id="GO:0015087">
    <property type="term" value="F:cobalt ion transmembrane transporter activity"/>
    <property type="evidence" value="ECO:0007669"/>
    <property type="project" value="TreeGrafter"/>
</dbReference>
<reference evidence="10 11" key="1">
    <citation type="submission" date="2019-01" db="EMBL/GenBank/DDBJ databases">
        <title>Genome sequencing of strain FW100M-2.</title>
        <authorList>
            <person name="Heo J."/>
            <person name="Kim S.-J."/>
            <person name="Kim J.-S."/>
            <person name="Hong S.-B."/>
            <person name="Kwon S.-W."/>
        </authorList>
    </citation>
    <scope>NUCLEOTIDE SEQUENCE [LARGE SCALE GENOMIC DNA]</scope>
    <source>
        <strain evidence="10 11">FW100M-2</strain>
    </source>
</reference>
<dbReference type="GO" id="GO:0015095">
    <property type="term" value="F:magnesium ion transmembrane transporter activity"/>
    <property type="evidence" value="ECO:0007669"/>
    <property type="project" value="TreeGrafter"/>
</dbReference>
<dbReference type="GO" id="GO:0050897">
    <property type="term" value="F:cobalt ion binding"/>
    <property type="evidence" value="ECO:0007669"/>
    <property type="project" value="TreeGrafter"/>
</dbReference>
<keyword evidence="7 9" id="KW-0472">Membrane</keyword>
<dbReference type="AlphaFoldDB" id="A0A4P6EXE8"/>
<name>A0A4P6EXE8_9BACL</name>
<keyword evidence="6 9" id="KW-1133">Transmembrane helix</keyword>
<evidence type="ECO:0000256" key="9">
    <source>
        <dbReference type="SAM" id="Phobius"/>
    </source>
</evidence>
<dbReference type="SUPFAM" id="SSF144083">
    <property type="entry name" value="Magnesium transport protein CorA, transmembrane region"/>
    <property type="match status" value="1"/>
</dbReference>
<evidence type="ECO:0000256" key="4">
    <source>
        <dbReference type="ARBA" id="ARBA00022475"/>
    </source>
</evidence>
<dbReference type="SUPFAM" id="SSF143865">
    <property type="entry name" value="CorA soluble domain-like"/>
    <property type="match status" value="1"/>
</dbReference>
<dbReference type="EMBL" id="CP035492">
    <property type="protein sequence ID" value="QAY66903.1"/>
    <property type="molecule type" value="Genomic_DNA"/>
</dbReference>
<organism evidence="10 11">
    <name type="scientific">Paenibacillus protaetiae</name>
    <dbReference type="NCBI Taxonomy" id="2509456"/>
    <lineage>
        <taxon>Bacteria</taxon>
        <taxon>Bacillati</taxon>
        <taxon>Bacillota</taxon>
        <taxon>Bacilli</taxon>
        <taxon>Bacillales</taxon>
        <taxon>Paenibacillaceae</taxon>
        <taxon>Paenibacillus</taxon>
    </lineage>
</organism>
<dbReference type="OrthoDB" id="9803416at2"/>
<dbReference type="Gene3D" id="1.20.58.340">
    <property type="entry name" value="Magnesium transport protein CorA, transmembrane region"/>
    <property type="match status" value="1"/>
</dbReference>
<evidence type="ECO:0000256" key="2">
    <source>
        <dbReference type="ARBA" id="ARBA00009765"/>
    </source>
</evidence>
<keyword evidence="4" id="KW-1003">Cell membrane</keyword>
<dbReference type="CDD" id="cd12821">
    <property type="entry name" value="EcCorA_ZntB-like"/>
    <property type="match status" value="1"/>
</dbReference>
<feature type="transmembrane region" description="Helical" evidence="9">
    <location>
        <begin position="305"/>
        <end position="326"/>
    </location>
</feature>
<feature type="region of interest" description="Disordered" evidence="8">
    <location>
        <begin position="355"/>
        <end position="385"/>
    </location>
</feature>
<evidence type="ECO:0000256" key="3">
    <source>
        <dbReference type="ARBA" id="ARBA00022448"/>
    </source>
</evidence>
<evidence type="ECO:0000256" key="1">
    <source>
        <dbReference type="ARBA" id="ARBA00004651"/>
    </source>
</evidence>
<dbReference type="PANTHER" id="PTHR46494:SF2">
    <property type="entry name" value="MAGNESIUM TRANSPORT PROTEIN CORA"/>
    <property type="match status" value="1"/>
</dbReference>
<evidence type="ECO:0000256" key="7">
    <source>
        <dbReference type="ARBA" id="ARBA00023136"/>
    </source>
</evidence>
<dbReference type="RefSeq" id="WP_129440964.1">
    <property type="nucleotide sequence ID" value="NZ_CP035492.1"/>
</dbReference>
<evidence type="ECO:0000313" key="11">
    <source>
        <dbReference type="Proteomes" id="UP000293568"/>
    </source>
</evidence>
<dbReference type="Proteomes" id="UP000293568">
    <property type="component" value="Chromosome"/>
</dbReference>
<evidence type="ECO:0000256" key="6">
    <source>
        <dbReference type="ARBA" id="ARBA00022989"/>
    </source>
</evidence>
<evidence type="ECO:0000256" key="8">
    <source>
        <dbReference type="SAM" id="MobiDB-lite"/>
    </source>
</evidence>
<dbReference type="PANTHER" id="PTHR46494">
    <property type="entry name" value="CORA FAMILY METAL ION TRANSPORTER (EUROFUNG)"/>
    <property type="match status" value="1"/>
</dbReference>
<protein>
    <submittedName>
        <fullName evidence="10">Magnesium transporter</fullName>
    </submittedName>
</protein>
<keyword evidence="11" id="KW-1185">Reference proteome</keyword>